<dbReference type="Proteomes" id="UP001500353">
    <property type="component" value="Unassembled WGS sequence"/>
</dbReference>
<accession>A0ABP9MPQ6</accession>
<evidence type="ECO:0000259" key="1">
    <source>
        <dbReference type="Pfam" id="PF00149"/>
    </source>
</evidence>
<organism evidence="2 3">
    <name type="scientific">Chryseobacterium ginsengisoli</name>
    <dbReference type="NCBI Taxonomy" id="363853"/>
    <lineage>
        <taxon>Bacteria</taxon>
        <taxon>Pseudomonadati</taxon>
        <taxon>Bacteroidota</taxon>
        <taxon>Flavobacteriia</taxon>
        <taxon>Flavobacteriales</taxon>
        <taxon>Weeksellaceae</taxon>
        <taxon>Chryseobacterium group</taxon>
        <taxon>Chryseobacterium</taxon>
    </lineage>
</organism>
<protein>
    <recommendedName>
        <fullName evidence="1">Calcineurin-like phosphoesterase domain-containing protein</fullName>
    </recommendedName>
</protein>
<name>A0ABP9MPQ6_9FLAO</name>
<evidence type="ECO:0000313" key="2">
    <source>
        <dbReference type="EMBL" id="GAA5097311.1"/>
    </source>
</evidence>
<comment type="caution">
    <text evidence="2">The sequence shown here is derived from an EMBL/GenBank/DDBJ whole genome shotgun (WGS) entry which is preliminary data.</text>
</comment>
<proteinExistence type="predicted"/>
<dbReference type="InterPro" id="IPR029052">
    <property type="entry name" value="Metallo-depent_PP-like"/>
</dbReference>
<reference evidence="3" key="1">
    <citation type="journal article" date="2019" name="Int. J. Syst. Evol. Microbiol.">
        <title>The Global Catalogue of Microorganisms (GCM) 10K type strain sequencing project: providing services to taxonomists for standard genome sequencing and annotation.</title>
        <authorList>
            <consortium name="The Broad Institute Genomics Platform"/>
            <consortium name="The Broad Institute Genome Sequencing Center for Infectious Disease"/>
            <person name="Wu L."/>
            <person name="Ma J."/>
        </authorList>
    </citation>
    <scope>NUCLEOTIDE SEQUENCE [LARGE SCALE GENOMIC DNA]</scope>
    <source>
        <strain evidence="3">JCM 18019</strain>
    </source>
</reference>
<gene>
    <name evidence="2" type="ORF">GCM10023210_32230</name>
</gene>
<evidence type="ECO:0000313" key="3">
    <source>
        <dbReference type="Proteomes" id="UP001500353"/>
    </source>
</evidence>
<dbReference type="Gene3D" id="3.60.21.10">
    <property type="match status" value="1"/>
</dbReference>
<dbReference type="SUPFAM" id="SSF56300">
    <property type="entry name" value="Metallo-dependent phosphatases"/>
    <property type="match status" value="1"/>
</dbReference>
<feature type="domain" description="Calcineurin-like phosphoesterase" evidence="1">
    <location>
        <begin position="1"/>
        <end position="216"/>
    </location>
</feature>
<sequence>MRIAIFSDIHGKILLPFKLVDLYQKETGNKIDFILQCGDMGAYPNIENLDKATIKHAQYDRDELGFHDDFTKTNHEIQSFLDELNINMICVRGNHEDHDFLDNLEKESSDKSIFPIDVYERVFVCRSGLEQKLETEDEVLNFVGIGRIGDRKGRTENRFIQDYERKEIKKLLKTKHSFDILLTHDKDDSQSGYGMTEIREVLDNVIFHYHFYGHTGEPFKQETDFNGITQSIKVNELEFNESGILEKGCMIILTKENGELSIEIVDQKLTNKMTKFNWKDQKNFVKKI</sequence>
<keyword evidence="3" id="KW-1185">Reference proteome</keyword>
<dbReference type="EMBL" id="BAABHX010000005">
    <property type="protein sequence ID" value="GAA5097311.1"/>
    <property type="molecule type" value="Genomic_DNA"/>
</dbReference>
<dbReference type="Pfam" id="PF00149">
    <property type="entry name" value="Metallophos"/>
    <property type="match status" value="1"/>
</dbReference>
<dbReference type="InterPro" id="IPR004843">
    <property type="entry name" value="Calcineurin-like_PHP"/>
</dbReference>
<dbReference type="RefSeq" id="WP_345206356.1">
    <property type="nucleotide sequence ID" value="NZ_BAABHX010000005.1"/>
</dbReference>